<sequence length="165" mass="18799">MYYPSQLNHFPSSSSIQAPIANRIKCMKCNNMNKRRLIERFPAIISSKKGVAQEESPLKLKKYKTPMENACHIPSSLFRNAVPNHRTINVTPAQDFFHISTPGKFRTCSAKGTEDRLIVLLVIIVLHLNITLIRIQMALMSVNDFSHCFVIDDTAVSTSHRLFER</sequence>
<reference evidence="3" key="1">
    <citation type="submission" date="2015-01" db="EMBL/GenBank/DDBJ databases">
        <authorList>
            <person name="Aksoy S."/>
            <person name="Warren W."/>
            <person name="Wilson R.K."/>
        </authorList>
    </citation>
    <scope>NUCLEOTIDE SEQUENCE [LARGE SCALE GENOMIC DNA]</scope>
    <source>
        <strain evidence="3">IAEA</strain>
    </source>
</reference>
<evidence type="ECO:0000313" key="3">
    <source>
        <dbReference type="Proteomes" id="UP000092460"/>
    </source>
</evidence>
<dbReference type="Proteomes" id="UP000092460">
    <property type="component" value="Unassembled WGS sequence"/>
</dbReference>
<dbReference type="EnsemblMetazoa" id="GPPI048333-RA">
    <property type="protein sequence ID" value="GPPI048333-PA"/>
    <property type="gene ID" value="GPPI048333"/>
</dbReference>
<dbReference type="VEuPathDB" id="VectorBase:GPPI048333"/>
<evidence type="ECO:0000256" key="1">
    <source>
        <dbReference type="SAM" id="Phobius"/>
    </source>
</evidence>
<reference evidence="2" key="2">
    <citation type="submission" date="2020-05" db="UniProtKB">
        <authorList>
            <consortium name="EnsemblMetazoa"/>
        </authorList>
    </citation>
    <scope>IDENTIFICATION</scope>
    <source>
        <strain evidence="2">IAEA</strain>
    </source>
</reference>
<dbReference type="EMBL" id="JXJN01025096">
    <property type="status" value="NOT_ANNOTATED_CDS"/>
    <property type="molecule type" value="Genomic_DNA"/>
</dbReference>
<keyword evidence="1" id="KW-1133">Transmembrane helix</keyword>
<proteinExistence type="predicted"/>
<keyword evidence="1" id="KW-0812">Transmembrane</keyword>
<accession>A0A1B0C3S3</accession>
<name>A0A1B0C3S3_9MUSC</name>
<feature type="transmembrane region" description="Helical" evidence="1">
    <location>
        <begin position="117"/>
        <end position="135"/>
    </location>
</feature>
<dbReference type="EMBL" id="JXJN01025097">
    <property type="status" value="NOT_ANNOTATED_CDS"/>
    <property type="molecule type" value="Genomic_DNA"/>
</dbReference>
<keyword evidence="3" id="KW-1185">Reference proteome</keyword>
<organism evidence="2 3">
    <name type="scientific">Glossina palpalis gambiensis</name>
    <dbReference type="NCBI Taxonomy" id="67801"/>
    <lineage>
        <taxon>Eukaryota</taxon>
        <taxon>Metazoa</taxon>
        <taxon>Ecdysozoa</taxon>
        <taxon>Arthropoda</taxon>
        <taxon>Hexapoda</taxon>
        <taxon>Insecta</taxon>
        <taxon>Pterygota</taxon>
        <taxon>Neoptera</taxon>
        <taxon>Endopterygota</taxon>
        <taxon>Diptera</taxon>
        <taxon>Brachycera</taxon>
        <taxon>Muscomorpha</taxon>
        <taxon>Hippoboscoidea</taxon>
        <taxon>Glossinidae</taxon>
        <taxon>Glossina</taxon>
    </lineage>
</organism>
<protein>
    <submittedName>
        <fullName evidence="2">Uncharacterized protein</fullName>
    </submittedName>
</protein>
<evidence type="ECO:0000313" key="2">
    <source>
        <dbReference type="EnsemblMetazoa" id="GPPI048333-PA"/>
    </source>
</evidence>
<keyword evidence="1" id="KW-0472">Membrane</keyword>
<dbReference type="AlphaFoldDB" id="A0A1B0C3S3"/>